<dbReference type="Gramene" id="XM_028372035.1">
    <property type="protein sequence ID" value="XP_028227836.1"/>
    <property type="gene ID" value="LOC114408851"/>
</dbReference>
<dbReference type="InterPro" id="IPR002885">
    <property type="entry name" value="PPR_rpt"/>
</dbReference>
<feature type="repeat" description="PPR" evidence="3">
    <location>
        <begin position="333"/>
        <end position="367"/>
    </location>
</feature>
<dbReference type="Gene3D" id="1.25.40.10">
    <property type="entry name" value="Tetratricopeptide repeat domain"/>
    <property type="match status" value="4"/>
</dbReference>
<feature type="repeat" description="PPR" evidence="3">
    <location>
        <begin position="368"/>
        <end position="402"/>
    </location>
</feature>
<organism evidence="4 5">
    <name type="scientific">Glycine soja</name>
    <name type="common">Wild soybean</name>
    <dbReference type="NCBI Taxonomy" id="3848"/>
    <lineage>
        <taxon>Eukaryota</taxon>
        <taxon>Viridiplantae</taxon>
        <taxon>Streptophyta</taxon>
        <taxon>Embryophyta</taxon>
        <taxon>Tracheophyta</taxon>
        <taxon>Spermatophyta</taxon>
        <taxon>Magnoliopsida</taxon>
        <taxon>eudicotyledons</taxon>
        <taxon>Gunneridae</taxon>
        <taxon>Pentapetalae</taxon>
        <taxon>rosids</taxon>
        <taxon>fabids</taxon>
        <taxon>Fabales</taxon>
        <taxon>Fabaceae</taxon>
        <taxon>Papilionoideae</taxon>
        <taxon>50 kb inversion clade</taxon>
        <taxon>NPAAA clade</taxon>
        <taxon>indigoferoid/millettioid clade</taxon>
        <taxon>Phaseoleae</taxon>
        <taxon>Glycine</taxon>
        <taxon>Glycine subgen. Soja</taxon>
    </lineage>
</organism>
<dbReference type="PANTHER" id="PTHR46128:SF211">
    <property type="entry name" value="PENTACOTRIPEPTIDE-REPEAT REGION OF PRORP DOMAIN-CONTAINING PROTEIN"/>
    <property type="match status" value="1"/>
</dbReference>
<dbReference type="InterPro" id="IPR011990">
    <property type="entry name" value="TPR-like_helical_dom_sf"/>
</dbReference>
<protein>
    <submittedName>
        <fullName evidence="4">Pentatricopeptide repeat-containing protein</fullName>
    </submittedName>
</protein>
<feature type="repeat" description="PPR" evidence="3">
    <location>
        <begin position="403"/>
        <end position="437"/>
    </location>
</feature>
<proteinExistence type="inferred from homology"/>
<accession>A0A445KWY8</accession>
<evidence type="ECO:0000313" key="4">
    <source>
        <dbReference type="EMBL" id="RZC15168.1"/>
    </source>
</evidence>
<reference evidence="4 5" key="1">
    <citation type="submission" date="2018-09" db="EMBL/GenBank/DDBJ databases">
        <title>A high-quality reference genome of wild soybean provides a powerful tool to mine soybean genomes.</title>
        <authorList>
            <person name="Xie M."/>
            <person name="Chung C.Y.L."/>
            <person name="Li M.-W."/>
            <person name="Wong F.-L."/>
            <person name="Chan T.-F."/>
            <person name="Lam H.-M."/>
        </authorList>
    </citation>
    <scope>NUCLEOTIDE SEQUENCE [LARGE SCALE GENOMIC DNA]</scope>
    <source>
        <strain evidence="5">cv. W05</strain>
        <tissue evidence="4">Hypocotyl of etiolated seedlings</tissue>
    </source>
</reference>
<sequence>MAAQPFRKAIAKPLCSSSTAPIPNLSLVTCITTILQNINPQNPDYSPLREFSSHLTPNLVIHVIKNQNNPQHALHFFNWASNPNPNPNNYSHTPLCYTAITDLLLSHSLFSSAFSLLRHSNRLSDNLVCRFINALGQRGDIRGAIHWFHQANTFTRGRCVFSCNAILGVLVRANRVNIAKAIYDQVLAEAVLEPDVYTYTTMIRGFCKVGKVESARKVFDEMRCEPNIVTYNTLIHGFCKKGDMDGARRVFDRMVESQSCKPDVVSFTTLIDGYSKRGGFQEALECLKEMVERGCSPNAVTYNALVEGLCLSGEVDEARKMMSRMRLNGLKDDVATNTSLLKGFCIVGKSDEAVKHLREMVSRGMKPDVKAYGVVVNEYCKIRKPSEAVLLLREMVVRGVKPNVSSFNAVFRVHVDEGKIDEGLHLLKQMPKMGCSPNFLSYCTVICGLCEVKGRMQQVEELVSNMLQNGHNLDATMYNCLLLGYCEDRDEEMAQKTVYDIMDKNFVINQDIFCTFVKLLCAKGKLKEAETVSEEMQRRCQLNGKAETEEH</sequence>
<dbReference type="SUPFAM" id="SSF48452">
    <property type="entry name" value="TPR-like"/>
    <property type="match status" value="1"/>
</dbReference>
<comment type="caution">
    <text evidence="4">The sequence shown here is derived from an EMBL/GenBank/DDBJ whole genome shotgun (WGS) entry which is preliminary data.</text>
</comment>
<gene>
    <name evidence="4" type="ORF">D0Y65_008860</name>
</gene>
<feature type="repeat" description="PPR" evidence="3">
    <location>
        <begin position="438"/>
        <end position="473"/>
    </location>
</feature>
<comment type="similarity">
    <text evidence="1">Belongs to the PPR family. P subfamily.</text>
</comment>
<evidence type="ECO:0000313" key="5">
    <source>
        <dbReference type="Proteomes" id="UP000289340"/>
    </source>
</evidence>
<feature type="repeat" description="PPR" evidence="3">
    <location>
        <begin position="263"/>
        <end position="297"/>
    </location>
</feature>
<dbReference type="Pfam" id="PF01535">
    <property type="entry name" value="PPR"/>
    <property type="match status" value="1"/>
</dbReference>
<feature type="repeat" description="PPR" evidence="3">
    <location>
        <begin position="298"/>
        <end position="332"/>
    </location>
</feature>
<dbReference type="NCBIfam" id="TIGR00756">
    <property type="entry name" value="PPR"/>
    <property type="match status" value="7"/>
</dbReference>
<evidence type="ECO:0000256" key="1">
    <source>
        <dbReference type="ARBA" id="ARBA00007626"/>
    </source>
</evidence>
<name>A0A445KWY8_GLYSO</name>
<dbReference type="Pfam" id="PF12854">
    <property type="entry name" value="PPR_1"/>
    <property type="match status" value="2"/>
</dbReference>
<dbReference type="PANTHER" id="PTHR46128">
    <property type="entry name" value="MITOCHONDRIAL GROUP I INTRON SPLICING FACTOR CCM1"/>
    <property type="match status" value="1"/>
</dbReference>
<evidence type="ECO:0000256" key="3">
    <source>
        <dbReference type="PROSITE-ProRule" id="PRU00708"/>
    </source>
</evidence>
<dbReference type="Proteomes" id="UP000289340">
    <property type="component" value="Chromosome 4"/>
</dbReference>
<dbReference type="Pfam" id="PF13041">
    <property type="entry name" value="PPR_2"/>
    <property type="match status" value="3"/>
</dbReference>
<feature type="repeat" description="PPR" evidence="3">
    <location>
        <begin position="227"/>
        <end position="262"/>
    </location>
</feature>
<dbReference type="EMBL" id="QZWG01000004">
    <property type="protein sequence ID" value="RZC15168.1"/>
    <property type="molecule type" value="Genomic_DNA"/>
</dbReference>
<dbReference type="InterPro" id="IPR050872">
    <property type="entry name" value="PPR_P_subfamily"/>
</dbReference>
<evidence type="ECO:0000256" key="2">
    <source>
        <dbReference type="ARBA" id="ARBA00022737"/>
    </source>
</evidence>
<keyword evidence="2" id="KW-0677">Repeat</keyword>
<dbReference type="PROSITE" id="PS51375">
    <property type="entry name" value="PPR"/>
    <property type="match status" value="8"/>
</dbReference>
<keyword evidence="5" id="KW-1185">Reference proteome</keyword>
<feature type="repeat" description="PPR" evidence="3">
    <location>
        <begin position="195"/>
        <end position="225"/>
    </location>
</feature>
<dbReference type="AlphaFoldDB" id="A0A445KWY8"/>